<dbReference type="EMBL" id="VFNX01000001">
    <property type="protein sequence ID" value="TQK95415.1"/>
    <property type="molecule type" value="Genomic_DNA"/>
</dbReference>
<feature type="region of interest" description="Disordered" evidence="1">
    <location>
        <begin position="14"/>
        <end position="34"/>
    </location>
</feature>
<dbReference type="AlphaFoldDB" id="A0A542U8N6"/>
<sequence length="166" mass="17115">MVLLVQVDAAGGQQMAQADDAPDAGAGLPGDHQQSRDLVLGHAVGERPQGLVGVRGDRRPGRLPERDGVGGIGVDRHAAGDDTGQLAVRVQHRVQPLGEQSLGIARLVRGAQQGGDLPGAAVGGEGDPGGRLRLPYEMHLERVGGGIRHLRRTRPGRPGRGPAACA</sequence>
<keyword evidence="3" id="KW-1185">Reference proteome</keyword>
<accession>A0A542U8N6</accession>
<reference evidence="2 3" key="1">
    <citation type="submission" date="2019-06" db="EMBL/GenBank/DDBJ databases">
        <title>Sequencing the genomes of 1000 actinobacteria strains.</title>
        <authorList>
            <person name="Klenk H.-P."/>
        </authorList>
    </citation>
    <scope>NUCLEOTIDE SEQUENCE [LARGE SCALE GENOMIC DNA]</scope>
    <source>
        <strain evidence="2 3">DSM 41929</strain>
    </source>
</reference>
<organism evidence="2 3">
    <name type="scientific">Streptomyces puniciscabiei</name>
    <dbReference type="NCBI Taxonomy" id="164348"/>
    <lineage>
        <taxon>Bacteria</taxon>
        <taxon>Bacillati</taxon>
        <taxon>Actinomycetota</taxon>
        <taxon>Actinomycetes</taxon>
        <taxon>Kitasatosporales</taxon>
        <taxon>Streptomycetaceae</taxon>
        <taxon>Streptomyces</taxon>
    </lineage>
</organism>
<evidence type="ECO:0000313" key="2">
    <source>
        <dbReference type="EMBL" id="TQK95415.1"/>
    </source>
</evidence>
<feature type="compositionally biased region" description="Low complexity" evidence="1">
    <location>
        <begin position="14"/>
        <end position="31"/>
    </location>
</feature>
<dbReference type="Proteomes" id="UP000318103">
    <property type="component" value="Unassembled WGS sequence"/>
</dbReference>
<name>A0A542U8N6_9ACTN</name>
<proteinExistence type="predicted"/>
<feature type="region of interest" description="Disordered" evidence="1">
    <location>
        <begin position="55"/>
        <end position="74"/>
    </location>
</feature>
<protein>
    <submittedName>
        <fullName evidence="2">Uncharacterized protein</fullName>
    </submittedName>
</protein>
<evidence type="ECO:0000313" key="3">
    <source>
        <dbReference type="Proteomes" id="UP000318103"/>
    </source>
</evidence>
<evidence type="ECO:0000256" key="1">
    <source>
        <dbReference type="SAM" id="MobiDB-lite"/>
    </source>
</evidence>
<comment type="caution">
    <text evidence="2">The sequence shown here is derived from an EMBL/GenBank/DDBJ whole genome shotgun (WGS) entry which is preliminary data.</text>
</comment>
<gene>
    <name evidence="2" type="ORF">FB563_0308</name>
</gene>